<reference evidence="1 2" key="1">
    <citation type="submission" date="2020-01" db="EMBL/GenBank/DDBJ databases">
        <title>Genomic analysis of Aminipila sp. CBA3637.</title>
        <authorList>
            <person name="Kim Y.B."/>
            <person name="Roh S.W."/>
        </authorList>
    </citation>
    <scope>NUCLEOTIDE SEQUENCE [LARGE SCALE GENOMIC DNA]</scope>
    <source>
        <strain evidence="1 2">CBA3637</strain>
    </source>
</reference>
<name>A0A6P1MMA3_9FIRM</name>
<dbReference type="AlphaFoldDB" id="A0A6P1MMA3"/>
<keyword evidence="2" id="KW-1185">Reference proteome</keyword>
<gene>
    <name evidence="1" type="ORF">Ami3637_16655</name>
</gene>
<organism evidence="1 2">
    <name type="scientific">Aminipila terrae</name>
    <dbReference type="NCBI Taxonomy" id="2697030"/>
    <lineage>
        <taxon>Bacteria</taxon>
        <taxon>Bacillati</taxon>
        <taxon>Bacillota</taxon>
        <taxon>Clostridia</taxon>
        <taxon>Peptostreptococcales</taxon>
        <taxon>Anaerovoracaceae</taxon>
        <taxon>Aminipila</taxon>
    </lineage>
</organism>
<evidence type="ECO:0000313" key="1">
    <source>
        <dbReference type="EMBL" id="QHI73794.1"/>
    </source>
</evidence>
<protein>
    <submittedName>
        <fullName evidence="1">Uncharacterized protein</fullName>
    </submittedName>
</protein>
<dbReference type="RefSeq" id="WP_162363557.1">
    <property type="nucleotide sequence ID" value="NZ_CP047591.1"/>
</dbReference>
<sequence length="63" mass="7225">MRLIIDEEIQGFNMEHQSVRDVAKKIEEILDENVIEIRIIKKATHSGGSCNSKDSFSNSRNHI</sequence>
<proteinExistence type="predicted"/>
<accession>A0A6P1MMA3</accession>
<evidence type="ECO:0000313" key="2">
    <source>
        <dbReference type="Proteomes" id="UP000463883"/>
    </source>
</evidence>
<dbReference type="KEGG" id="amic:Ami3637_16655"/>
<dbReference type="Proteomes" id="UP000463883">
    <property type="component" value="Chromosome"/>
</dbReference>
<dbReference type="EMBL" id="CP047591">
    <property type="protein sequence ID" value="QHI73794.1"/>
    <property type="molecule type" value="Genomic_DNA"/>
</dbReference>